<evidence type="ECO:0000313" key="6">
    <source>
        <dbReference type="EMBL" id="EQC34744.1"/>
    </source>
</evidence>
<reference evidence="6 7" key="1">
    <citation type="submission" date="2012-04" db="EMBL/GenBank/DDBJ databases">
        <title>The Genome Sequence of Saprolegnia declina VS20.</title>
        <authorList>
            <consortium name="The Broad Institute Genome Sequencing Platform"/>
            <person name="Russ C."/>
            <person name="Nusbaum C."/>
            <person name="Tyler B."/>
            <person name="van West P."/>
            <person name="Dieguez-Uribeondo J."/>
            <person name="de Bruijn I."/>
            <person name="Tripathy S."/>
            <person name="Jiang R."/>
            <person name="Young S.K."/>
            <person name="Zeng Q."/>
            <person name="Gargeya S."/>
            <person name="Fitzgerald M."/>
            <person name="Haas B."/>
            <person name="Abouelleil A."/>
            <person name="Alvarado L."/>
            <person name="Arachchi H.M."/>
            <person name="Berlin A."/>
            <person name="Chapman S.B."/>
            <person name="Goldberg J."/>
            <person name="Griggs A."/>
            <person name="Gujja S."/>
            <person name="Hansen M."/>
            <person name="Howarth C."/>
            <person name="Imamovic A."/>
            <person name="Larimer J."/>
            <person name="McCowen C."/>
            <person name="Montmayeur A."/>
            <person name="Murphy C."/>
            <person name="Neiman D."/>
            <person name="Pearson M."/>
            <person name="Priest M."/>
            <person name="Roberts A."/>
            <person name="Saif S."/>
            <person name="Shea T."/>
            <person name="Sisk P."/>
            <person name="Sykes S."/>
            <person name="Wortman J."/>
            <person name="Nusbaum C."/>
            <person name="Birren B."/>
        </authorList>
    </citation>
    <scope>NUCLEOTIDE SEQUENCE [LARGE SCALE GENOMIC DNA]</scope>
    <source>
        <strain evidence="6 7">VS20</strain>
    </source>
</reference>
<dbReference type="InterPro" id="IPR002110">
    <property type="entry name" value="Ankyrin_rpt"/>
</dbReference>
<evidence type="ECO:0000313" key="7">
    <source>
        <dbReference type="Proteomes" id="UP000030762"/>
    </source>
</evidence>
<keyword evidence="2 3" id="KW-0040">ANK repeat</keyword>
<organism evidence="6 7">
    <name type="scientific">Saprolegnia diclina (strain VS20)</name>
    <dbReference type="NCBI Taxonomy" id="1156394"/>
    <lineage>
        <taxon>Eukaryota</taxon>
        <taxon>Sar</taxon>
        <taxon>Stramenopiles</taxon>
        <taxon>Oomycota</taxon>
        <taxon>Saprolegniomycetes</taxon>
        <taxon>Saprolegniales</taxon>
        <taxon>Saprolegniaceae</taxon>
        <taxon>Saprolegnia</taxon>
    </lineage>
</organism>
<dbReference type="AlphaFoldDB" id="T0QA04"/>
<feature type="region of interest" description="Disordered" evidence="4">
    <location>
        <begin position="84"/>
        <end position="105"/>
    </location>
</feature>
<evidence type="ECO:0000256" key="3">
    <source>
        <dbReference type="PROSITE-ProRule" id="PRU00023"/>
    </source>
</evidence>
<sequence>MTGVRYDVKAMEMQLPPVSNAFHCSAYKMAMSHRREKNSLFQRTLIGMDGLYEVTFYERDLGLRLDVSANGDITVHTIKATPALPPKSTRSVTTTTTTPRPPTSNADLLVPGDVLVAVGCIGVRHSDKVSLTEVAELIQVQARPIRLVFESQVARTLQLQLQETLSRLVFSPLLSAHFDVGASTRDLVFQTSLEMVVDFSYSLYAWFDPLRVVHVVLFDDVLLVTEAKDKGKSRSKLVVKHLFPLQLLHVRDLMASTDYIPSSFELVHPSKTFTFIARDERAKKEALDALGMALALASNANPSARGWQYQFSTGSLHQCALQGNLKSIELLASRRADFDEQDVNGWTPLFYAAVRNHVKVVRLLARLGANVNVVDEFGLGALHYACLYQCPSSVDALLQAGASTNARDVYGRSPLFLCAINEDPLLASPLPVDTRAMKLCMELLMAAGVTLESTDDEGLSALEHNLCVDVAKCRVLLDVGMRLDTLYEGANSILHLACDSASMTVSYDLLSLLLEYGAQPNAVNADGNTPLHLLCLQYIADRDAAQFRIDAVVVRAMELLVAHGARFNLTNAIGASVEMLLEAHQIPMKIGKALVLWQSKRRILASPRVLSRADGPKQEQIVLMQMPTPVAPPTQCGICHWQCEWTPSSSFFEVSGSAPRWEAPSTRLIGLYNCSVCLTPVCGLCSLKHLGVYHVHDSNYLDLPPSLQTKPVCDGCYNFAFYDLAREVAASKIETPLSSRRRPRTRSLQGLRLL</sequence>
<dbReference type="PROSITE" id="PS50088">
    <property type="entry name" value="ANK_REPEAT"/>
    <property type="match status" value="3"/>
</dbReference>
<keyword evidence="7" id="KW-1185">Reference proteome</keyword>
<feature type="repeat" description="ANK" evidence="3">
    <location>
        <begin position="377"/>
        <end position="409"/>
    </location>
</feature>
<dbReference type="SUPFAM" id="SSF50729">
    <property type="entry name" value="PH domain-like"/>
    <property type="match status" value="1"/>
</dbReference>
<dbReference type="SUPFAM" id="SSF48403">
    <property type="entry name" value="Ankyrin repeat"/>
    <property type="match status" value="1"/>
</dbReference>
<dbReference type="EMBL" id="JH767153">
    <property type="protein sequence ID" value="EQC34744.1"/>
    <property type="molecule type" value="Genomic_DNA"/>
</dbReference>
<dbReference type="OrthoDB" id="7464126at2759"/>
<feature type="repeat" description="ANK" evidence="3">
    <location>
        <begin position="344"/>
        <end position="376"/>
    </location>
</feature>
<dbReference type="InParanoid" id="T0QA04"/>
<feature type="domain" description="PH" evidence="5">
    <location>
        <begin position="187"/>
        <end position="297"/>
    </location>
</feature>
<dbReference type="InterPro" id="IPR001849">
    <property type="entry name" value="PH_domain"/>
</dbReference>
<protein>
    <recommendedName>
        <fullName evidence="5">PH domain-containing protein</fullName>
    </recommendedName>
</protein>
<dbReference type="InterPro" id="IPR011993">
    <property type="entry name" value="PH-like_dom_sf"/>
</dbReference>
<dbReference type="InterPro" id="IPR036770">
    <property type="entry name" value="Ankyrin_rpt-contain_sf"/>
</dbReference>
<dbReference type="Gene3D" id="2.30.29.30">
    <property type="entry name" value="Pleckstrin-homology domain (PH domain)/Phosphotyrosine-binding domain (PTB)"/>
    <property type="match status" value="1"/>
</dbReference>
<dbReference type="PROSITE" id="PS50297">
    <property type="entry name" value="ANK_REP_REGION"/>
    <property type="match status" value="1"/>
</dbReference>
<name>T0QA04_SAPDV</name>
<dbReference type="PANTHER" id="PTHR24198:SF165">
    <property type="entry name" value="ANKYRIN REPEAT-CONTAINING PROTEIN-RELATED"/>
    <property type="match status" value="1"/>
</dbReference>
<dbReference type="Pfam" id="PF13637">
    <property type="entry name" value="Ank_4"/>
    <property type="match status" value="1"/>
</dbReference>
<dbReference type="RefSeq" id="XP_008611616.1">
    <property type="nucleotide sequence ID" value="XM_008613394.1"/>
</dbReference>
<accession>T0QA04</accession>
<dbReference type="Pfam" id="PF12796">
    <property type="entry name" value="Ank_2"/>
    <property type="match status" value="1"/>
</dbReference>
<dbReference type="STRING" id="1156394.T0QA04"/>
<dbReference type="Proteomes" id="UP000030762">
    <property type="component" value="Unassembled WGS sequence"/>
</dbReference>
<dbReference type="eggNOG" id="KOG4177">
    <property type="taxonomic scope" value="Eukaryota"/>
</dbReference>
<dbReference type="VEuPathDB" id="FungiDB:SDRG_07557"/>
<dbReference type="OMA" id="MAMSHRR"/>
<evidence type="ECO:0000256" key="2">
    <source>
        <dbReference type="ARBA" id="ARBA00023043"/>
    </source>
</evidence>
<evidence type="ECO:0000256" key="1">
    <source>
        <dbReference type="ARBA" id="ARBA00022737"/>
    </source>
</evidence>
<dbReference type="SMART" id="SM00233">
    <property type="entry name" value="PH"/>
    <property type="match status" value="1"/>
</dbReference>
<evidence type="ECO:0000256" key="4">
    <source>
        <dbReference type="SAM" id="MobiDB-lite"/>
    </source>
</evidence>
<dbReference type="PANTHER" id="PTHR24198">
    <property type="entry name" value="ANKYRIN REPEAT AND PROTEIN KINASE DOMAIN-CONTAINING PROTEIN"/>
    <property type="match status" value="1"/>
</dbReference>
<dbReference type="SMART" id="SM00248">
    <property type="entry name" value="ANK"/>
    <property type="match status" value="6"/>
</dbReference>
<evidence type="ECO:0000259" key="5">
    <source>
        <dbReference type="SMART" id="SM00233"/>
    </source>
</evidence>
<gene>
    <name evidence="6" type="ORF">SDRG_07557</name>
</gene>
<keyword evidence="1" id="KW-0677">Repeat</keyword>
<proteinExistence type="predicted"/>
<dbReference type="Gene3D" id="1.25.40.20">
    <property type="entry name" value="Ankyrin repeat-containing domain"/>
    <property type="match status" value="2"/>
</dbReference>
<feature type="compositionally biased region" description="Low complexity" evidence="4">
    <location>
        <begin position="86"/>
        <end position="98"/>
    </location>
</feature>
<feature type="repeat" description="ANK" evidence="3">
    <location>
        <begin position="489"/>
        <end position="525"/>
    </location>
</feature>
<dbReference type="GeneID" id="19948284"/>